<protein>
    <submittedName>
        <fullName evidence="1">Mth938-like domain-containing protein</fullName>
    </submittedName>
</protein>
<dbReference type="SUPFAM" id="SSF64076">
    <property type="entry name" value="MTH938-like"/>
    <property type="match status" value="1"/>
</dbReference>
<dbReference type="InterPro" id="IPR036748">
    <property type="entry name" value="MTH938-like_sf"/>
</dbReference>
<proteinExistence type="predicted"/>
<keyword evidence="2" id="KW-1185">Reference proteome</keyword>
<dbReference type="Proteomes" id="UP001148313">
    <property type="component" value="Unassembled WGS sequence"/>
</dbReference>
<comment type="caution">
    <text evidence="1">The sequence shown here is derived from an EMBL/GenBank/DDBJ whole genome shotgun (WGS) entry which is preliminary data.</text>
</comment>
<gene>
    <name evidence="1" type="ORF">OOZ53_14935</name>
</gene>
<accession>A0ABT4VPP2</accession>
<sequence length="128" mass="13880">MRKGIEIRDAHFPDRAPIDAYGNGGFRFAGMSHRGSLLCLPTGIYGWDVTEESVLEPALFARVLEESADIEVLLVGTGTEIRRLPPELKIRLRDAGIISDPMNTGAAVRTYNVMLAESRAVAAALIAV</sequence>
<dbReference type="Pfam" id="PF04430">
    <property type="entry name" value="DUF498"/>
    <property type="match status" value="1"/>
</dbReference>
<dbReference type="CDD" id="cd00248">
    <property type="entry name" value="Mth938-like"/>
    <property type="match status" value="1"/>
</dbReference>
<organism evidence="1 2">
    <name type="scientific">Hoeflea poritis</name>
    <dbReference type="NCBI Taxonomy" id="2993659"/>
    <lineage>
        <taxon>Bacteria</taxon>
        <taxon>Pseudomonadati</taxon>
        <taxon>Pseudomonadota</taxon>
        <taxon>Alphaproteobacteria</taxon>
        <taxon>Hyphomicrobiales</taxon>
        <taxon>Rhizobiaceae</taxon>
        <taxon>Hoeflea</taxon>
    </lineage>
</organism>
<dbReference type="EMBL" id="JAPJZH010000009">
    <property type="protein sequence ID" value="MDA4846656.1"/>
    <property type="molecule type" value="Genomic_DNA"/>
</dbReference>
<dbReference type="PANTHER" id="PTHR21192:SF2">
    <property type="entry name" value="NADH DEHYDROGENASE [UBIQUINONE] 1 ALPHA SUBCOMPLEX ASSEMBLY FACTOR 3"/>
    <property type="match status" value="1"/>
</dbReference>
<dbReference type="PANTHER" id="PTHR21192">
    <property type="entry name" value="NUCLEAR PROTEIN E3-3"/>
    <property type="match status" value="1"/>
</dbReference>
<dbReference type="InterPro" id="IPR007523">
    <property type="entry name" value="NDUFAF3/AAMDC"/>
</dbReference>
<evidence type="ECO:0000313" key="2">
    <source>
        <dbReference type="Proteomes" id="UP001148313"/>
    </source>
</evidence>
<dbReference type="RefSeq" id="WP_271090440.1">
    <property type="nucleotide sequence ID" value="NZ_JAPJZH010000009.1"/>
</dbReference>
<name>A0ABT4VPP2_9HYPH</name>
<dbReference type="Gene3D" id="3.40.1230.10">
    <property type="entry name" value="MTH938-like"/>
    <property type="match status" value="1"/>
</dbReference>
<evidence type="ECO:0000313" key="1">
    <source>
        <dbReference type="EMBL" id="MDA4846656.1"/>
    </source>
</evidence>
<reference evidence="1" key="1">
    <citation type="submission" date="2022-11" db="EMBL/GenBank/DDBJ databases">
        <title>Hoeflea poritis sp. nov., isolated from scleractinian coral Porites lutea.</title>
        <authorList>
            <person name="Zhang G."/>
            <person name="Wei Q."/>
            <person name="Cai L."/>
        </authorList>
    </citation>
    <scope>NUCLEOTIDE SEQUENCE</scope>
    <source>
        <strain evidence="1">E7-10</strain>
    </source>
</reference>